<evidence type="ECO:0000313" key="3">
    <source>
        <dbReference type="EMBL" id="WNH49790.1"/>
    </source>
</evidence>
<name>A0ABY9YH41_9GAMM</name>
<dbReference type="SUPFAM" id="SSF89550">
    <property type="entry name" value="PHP domain-like"/>
    <property type="match status" value="1"/>
</dbReference>
<gene>
    <name evidence="3" type="ORF">PDM28_05615</name>
</gene>
<accession>A0ABY9YH41</accession>
<dbReference type="EMBL" id="CP115543">
    <property type="protein sequence ID" value="WNH49790.1"/>
    <property type="molecule type" value="Genomic_DNA"/>
</dbReference>
<reference evidence="3 4" key="1">
    <citation type="submission" date="2022-12" db="EMBL/GenBank/DDBJ databases">
        <title>Two new species, Stenotrophomonas aracearum and Stenotrophomonas oahuensis, isolated from Anthurium (Araceae family) in Hawaii.</title>
        <authorList>
            <person name="Chunag S.C."/>
            <person name="Dobhal S."/>
            <person name="Alvarez A."/>
            <person name="Arif M."/>
        </authorList>
    </citation>
    <scope>NUCLEOTIDE SEQUENCE [LARGE SCALE GENOMIC DNA]</scope>
    <source>
        <strain evidence="3 4">A5588</strain>
    </source>
</reference>
<feature type="signal peptide" evidence="2">
    <location>
        <begin position="1"/>
        <end position="17"/>
    </location>
</feature>
<proteinExistence type="predicted"/>
<evidence type="ECO:0000256" key="2">
    <source>
        <dbReference type="SAM" id="SignalP"/>
    </source>
</evidence>
<dbReference type="Gene3D" id="3.20.20.140">
    <property type="entry name" value="Metal-dependent hydrolases"/>
    <property type="match status" value="1"/>
</dbReference>
<organism evidence="3 4">
    <name type="scientific">Stenotrophomonas aracearum</name>
    <dbReference type="NCBI Taxonomy" id="3003272"/>
    <lineage>
        <taxon>Bacteria</taxon>
        <taxon>Pseudomonadati</taxon>
        <taxon>Pseudomonadota</taxon>
        <taxon>Gammaproteobacteria</taxon>
        <taxon>Lysobacterales</taxon>
        <taxon>Lysobacteraceae</taxon>
        <taxon>Stenotrophomonas</taxon>
    </lineage>
</organism>
<evidence type="ECO:0000313" key="4">
    <source>
        <dbReference type="Proteomes" id="UP001305421"/>
    </source>
</evidence>
<evidence type="ECO:0008006" key="5">
    <source>
        <dbReference type="Google" id="ProtNLM"/>
    </source>
</evidence>
<evidence type="ECO:0000256" key="1">
    <source>
        <dbReference type="SAM" id="MobiDB-lite"/>
    </source>
</evidence>
<feature type="region of interest" description="Disordered" evidence="1">
    <location>
        <begin position="39"/>
        <end position="65"/>
    </location>
</feature>
<dbReference type="InterPro" id="IPR016195">
    <property type="entry name" value="Pol/histidinol_Pase-like"/>
</dbReference>
<sequence>MRTLLLLALLAPALASAANTDPDAGRDWQPGDHHVHSEWSVDWDRSTTPPTPIRGGDSSYTRTRNAQQARHFGLRWMVHTDHGGPGHSAVTRDHAYPALLQARRDVPDLIQFNGMEFDVPAGEHASLIVAPGPKEGEQLFAIERDYSRGEPLQEGSRDTHQHMLDALTHMRGLQPLPLMLVNHPSRTATGAGQWGEVTPAELIAWHATAPQVLVGMEGAPGHQATRTERGLYRNAAAPTFGGFDQMTTQVGGVWDRMLAAGTRFWITASSDSHVNQRDGGSDFDPGEYSKTYVWARPEADDILGGVRGGRMFAVTGDLIDAMAFSVQAADGGAVARMGDALAIPAGKPMRIQLRVRRPEAPNAMGQHPALQQIQLIVGSGGADAPKMQTRRFTAKEWTREGAWYQVAWELPAPAGGGFVRARGSNTDEPTPLADIKGEDPWQDLWFYSNPVFITR</sequence>
<keyword evidence="2" id="KW-0732">Signal</keyword>
<feature type="chain" id="PRO_5047470970" description="Phosphoesterase" evidence="2">
    <location>
        <begin position="18"/>
        <end position="455"/>
    </location>
</feature>
<dbReference type="RefSeq" id="WP_311184104.1">
    <property type="nucleotide sequence ID" value="NZ_CP115543.1"/>
</dbReference>
<keyword evidence="4" id="KW-1185">Reference proteome</keyword>
<protein>
    <recommendedName>
        <fullName evidence="5">Phosphoesterase</fullName>
    </recommendedName>
</protein>
<dbReference type="Proteomes" id="UP001305421">
    <property type="component" value="Chromosome"/>
</dbReference>